<name>A0ACA9M4M7_9GLOM</name>
<sequence>MANKIDFDFTDVAASEIQELLKFNSKTYLPMKELIYNRSNSKCQPRAQNGFVLFRKDLNAFKSSSKLKIGDASRLASRLWNGDPSCKGDSSCKLWEKINIDEIKPFYNKLSEIAKKKFLLLQTLRLLY</sequence>
<keyword evidence="2" id="KW-1185">Reference proteome</keyword>
<dbReference type="EMBL" id="CAJVPU010006891">
    <property type="protein sequence ID" value="CAG8565801.1"/>
    <property type="molecule type" value="Genomic_DNA"/>
</dbReference>
<evidence type="ECO:0000313" key="2">
    <source>
        <dbReference type="Proteomes" id="UP000789702"/>
    </source>
</evidence>
<organism evidence="1 2">
    <name type="scientific">Dentiscutata heterogama</name>
    <dbReference type="NCBI Taxonomy" id="1316150"/>
    <lineage>
        <taxon>Eukaryota</taxon>
        <taxon>Fungi</taxon>
        <taxon>Fungi incertae sedis</taxon>
        <taxon>Mucoromycota</taxon>
        <taxon>Glomeromycotina</taxon>
        <taxon>Glomeromycetes</taxon>
        <taxon>Diversisporales</taxon>
        <taxon>Gigasporaceae</taxon>
        <taxon>Dentiscutata</taxon>
    </lineage>
</organism>
<protein>
    <submittedName>
        <fullName evidence="1">12304_t:CDS:1</fullName>
    </submittedName>
</protein>
<gene>
    <name evidence="1" type="ORF">DHETER_LOCUS5845</name>
</gene>
<reference evidence="1" key="1">
    <citation type="submission" date="2021-06" db="EMBL/GenBank/DDBJ databases">
        <authorList>
            <person name="Kallberg Y."/>
            <person name="Tangrot J."/>
            <person name="Rosling A."/>
        </authorList>
    </citation>
    <scope>NUCLEOTIDE SEQUENCE</scope>
    <source>
        <strain evidence="1">IL203A</strain>
    </source>
</reference>
<evidence type="ECO:0000313" key="1">
    <source>
        <dbReference type="EMBL" id="CAG8565801.1"/>
    </source>
</evidence>
<dbReference type="Proteomes" id="UP000789702">
    <property type="component" value="Unassembled WGS sequence"/>
</dbReference>
<accession>A0ACA9M4M7</accession>
<comment type="caution">
    <text evidence="1">The sequence shown here is derived from an EMBL/GenBank/DDBJ whole genome shotgun (WGS) entry which is preliminary data.</text>
</comment>
<proteinExistence type="predicted"/>